<evidence type="ECO:0000313" key="2">
    <source>
        <dbReference type="EMBL" id="KPQ33126.1"/>
    </source>
</evidence>
<gene>
    <name evidence="2" type="ORF">HLUCCA11_19610</name>
</gene>
<dbReference type="EMBL" id="LJZR01000038">
    <property type="protein sequence ID" value="KPQ33126.1"/>
    <property type="molecule type" value="Genomic_DNA"/>
</dbReference>
<protein>
    <submittedName>
        <fullName evidence="2">Lipase family enzyme</fullName>
    </submittedName>
</protein>
<proteinExistence type="predicted"/>
<evidence type="ECO:0000313" key="3">
    <source>
        <dbReference type="Proteomes" id="UP000050465"/>
    </source>
</evidence>
<dbReference type="SUPFAM" id="SSF52266">
    <property type="entry name" value="SGNH hydrolase"/>
    <property type="match status" value="1"/>
</dbReference>
<organism evidence="2 3">
    <name type="scientific">Phormidesmis priestleyi Ana</name>
    <dbReference type="NCBI Taxonomy" id="1666911"/>
    <lineage>
        <taxon>Bacteria</taxon>
        <taxon>Bacillati</taxon>
        <taxon>Cyanobacteriota</taxon>
        <taxon>Cyanophyceae</taxon>
        <taxon>Leptolyngbyales</taxon>
        <taxon>Leptolyngbyaceae</taxon>
        <taxon>Phormidesmis</taxon>
    </lineage>
</organism>
<dbReference type="Pfam" id="PF13472">
    <property type="entry name" value="Lipase_GDSL_2"/>
    <property type="match status" value="1"/>
</dbReference>
<dbReference type="PATRIC" id="fig|1666911.3.peg.2223"/>
<dbReference type="InterPro" id="IPR013830">
    <property type="entry name" value="SGNH_hydro"/>
</dbReference>
<dbReference type="STRING" id="1666911.HLUCCA11_19610"/>
<dbReference type="InterPro" id="IPR036514">
    <property type="entry name" value="SGNH_hydro_sf"/>
</dbReference>
<dbReference type="Proteomes" id="UP000050465">
    <property type="component" value="Unassembled WGS sequence"/>
</dbReference>
<comment type="caution">
    <text evidence="2">The sequence shown here is derived from an EMBL/GenBank/DDBJ whole genome shotgun (WGS) entry which is preliminary data.</text>
</comment>
<reference evidence="2 3" key="1">
    <citation type="submission" date="2015-09" db="EMBL/GenBank/DDBJ databases">
        <title>Identification and resolution of microdiversity through metagenomic sequencing of parallel consortia.</title>
        <authorList>
            <person name="Nelson W.C."/>
            <person name="Romine M.F."/>
            <person name="Lindemann S.R."/>
        </authorList>
    </citation>
    <scope>NUCLEOTIDE SEQUENCE [LARGE SCALE GENOMIC DNA]</scope>
    <source>
        <strain evidence="2">Ana</strain>
    </source>
</reference>
<evidence type="ECO:0000259" key="1">
    <source>
        <dbReference type="Pfam" id="PF13472"/>
    </source>
</evidence>
<feature type="domain" description="SGNH hydrolase-type esterase" evidence="1">
    <location>
        <begin position="8"/>
        <end position="191"/>
    </location>
</feature>
<sequence length="213" mass="23629">MKDIRICFFGDSFVNGTGDLSYLGWTGRVCAAIAASHYKLTYYNLGIRGNCSEQIESRWQVEAGLRFGCDCDARLVFAFGTCDNLTTDGEAPLLNAQENFFIAPRNSIRCARRILIQARAQYPTLLIGPPPVADEALNRRNENSSKAYKTLAAELAVPYLDIYTPLRQNETWMAEVAAVDGYHPAAAGYAALAALVLQWPAWQAWFAENFAEN</sequence>
<name>A0A0P7ZJR4_9CYAN</name>
<dbReference type="Gene3D" id="3.40.50.1110">
    <property type="entry name" value="SGNH hydrolase"/>
    <property type="match status" value="1"/>
</dbReference>
<accession>A0A0P7ZJR4</accession>
<dbReference type="AlphaFoldDB" id="A0A0P7ZJR4"/>